<comment type="subcellular location">
    <subcellularLocation>
        <location evidence="1">Membrane</location>
        <topology evidence="1">Multi-pass membrane protein</topology>
    </subcellularLocation>
</comment>
<evidence type="ECO:0000256" key="2">
    <source>
        <dbReference type="ARBA" id="ARBA00022692"/>
    </source>
</evidence>
<dbReference type="GO" id="GO:0016020">
    <property type="term" value="C:membrane"/>
    <property type="evidence" value="ECO:0007669"/>
    <property type="project" value="UniProtKB-SubCell"/>
</dbReference>
<evidence type="ECO:0000256" key="3">
    <source>
        <dbReference type="ARBA" id="ARBA00022989"/>
    </source>
</evidence>
<protein>
    <recommendedName>
        <fullName evidence="8">YhgE/Pip domain-containing protein</fullName>
    </recommendedName>
</protein>
<evidence type="ECO:0000313" key="6">
    <source>
        <dbReference type="EMBL" id="QNE36538.1"/>
    </source>
</evidence>
<dbReference type="InterPro" id="IPR011049">
    <property type="entry name" value="Serralysin-like_metalloprot_C"/>
</dbReference>
<keyword evidence="2 5" id="KW-0812">Transmembrane</keyword>
<dbReference type="KEGG" id="lse:F1C12_16415"/>
<gene>
    <name evidence="6" type="ORF">F1C12_16415</name>
</gene>
<feature type="transmembrane region" description="Helical" evidence="5">
    <location>
        <begin position="481"/>
        <end position="505"/>
    </location>
</feature>
<evidence type="ECO:0000256" key="4">
    <source>
        <dbReference type="ARBA" id="ARBA00023136"/>
    </source>
</evidence>
<dbReference type="RefSeq" id="WP_185275975.1">
    <property type="nucleotide sequence ID" value="NZ_CP043641.1"/>
</dbReference>
<dbReference type="SUPFAM" id="SSF101967">
    <property type="entry name" value="Adhesin YadA, collagen-binding domain"/>
    <property type="match status" value="2"/>
</dbReference>
<organism evidence="6 7">
    <name type="scientific">Leifsonia shinshuensis</name>
    <dbReference type="NCBI Taxonomy" id="150026"/>
    <lineage>
        <taxon>Bacteria</taxon>
        <taxon>Bacillati</taxon>
        <taxon>Actinomycetota</taxon>
        <taxon>Actinomycetes</taxon>
        <taxon>Micrococcales</taxon>
        <taxon>Microbacteriaceae</taxon>
        <taxon>Leifsonia</taxon>
    </lineage>
</organism>
<keyword evidence="4 5" id="KW-0472">Membrane</keyword>
<dbReference type="PANTHER" id="PTHR43077:SF5">
    <property type="entry name" value="PHAGE INFECTION PROTEIN"/>
    <property type="match status" value="1"/>
</dbReference>
<dbReference type="PANTHER" id="PTHR43077">
    <property type="entry name" value="TRANSPORT PERMEASE YVFS-RELATED"/>
    <property type="match status" value="1"/>
</dbReference>
<evidence type="ECO:0000256" key="1">
    <source>
        <dbReference type="ARBA" id="ARBA00004141"/>
    </source>
</evidence>
<accession>A0A7G6YDH3</accession>
<dbReference type="Proteomes" id="UP000515511">
    <property type="component" value="Chromosome"/>
</dbReference>
<evidence type="ECO:0000313" key="7">
    <source>
        <dbReference type="Proteomes" id="UP000515511"/>
    </source>
</evidence>
<feature type="transmembrane region" description="Helical" evidence="5">
    <location>
        <begin position="447"/>
        <end position="469"/>
    </location>
</feature>
<feature type="transmembrane region" description="Helical" evidence="5">
    <location>
        <begin position="604"/>
        <end position="621"/>
    </location>
</feature>
<feature type="transmembrane region" description="Helical" evidence="5">
    <location>
        <begin position="517"/>
        <end position="541"/>
    </location>
</feature>
<dbReference type="AlphaFoldDB" id="A0A7G6YDH3"/>
<reference evidence="7" key="1">
    <citation type="submission" date="2019-09" db="EMBL/GenBank/DDBJ databases">
        <title>Antimicrobial potential of Antarctic Bacteria.</title>
        <authorList>
            <person name="Benaud N."/>
            <person name="Edwards R.J."/>
            <person name="Ferrari B.C."/>
        </authorList>
    </citation>
    <scope>NUCLEOTIDE SEQUENCE [LARGE SCALE GENOMIC DNA]</scope>
    <source>
        <strain evidence="7">INR9</strain>
    </source>
</reference>
<dbReference type="Gene3D" id="2.150.10.10">
    <property type="entry name" value="Serralysin-like metalloprotease, C-terminal"/>
    <property type="match status" value="1"/>
</dbReference>
<evidence type="ECO:0008006" key="8">
    <source>
        <dbReference type="Google" id="ProtNLM"/>
    </source>
</evidence>
<feature type="transmembrane region" description="Helical" evidence="5">
    <location>
        <begin position="22"/>
        <end position="44"/>
    </location>
</feature>
<keyword evidence="3 5" id="KW-1133">Transmembrane helix</keyword>
<name>A0A7G6YDH3_9MICO</name>
<dbReference type="EMBL" id="CP043641">
    <property type="protein sequence ID" value="QNE36538.1"/>
    <property type="molecule type" value="Genomic_DNA"/>
</dbReference>
<sequence>MTDPSAGRAPFGARAGTERTRVITLVGLALAPLLVLTVLGWGLFSPVQHLDRVTAAVVNNDTPVTENGKTIPLGRQFAGSLIAGTSTVSASGSTSPTEAPPSTDAMNFTWVLTNDKDAASGLASGQYAAVLTIPSSFSADATSFGGAAASAKQATVTVQTSPASALVDPALAAAVTQAATAALDRQLTTQYLQNVYAGFNTINQQIGSAASGAASLSSGAAALAQGTQSLASGAATLASGTQSLDAGAQSLASGLDTLSAKTQSLPAQTQQLAAGSAALAGAADQASAGVGSATDQFAQVVAQLCATGPAVLCTRATAALATLQQANNGIAAFASGSNAVASGNAALAGAMPAVVDGIDASASGASQVASGAAQTASGAASVSSGAASAATGASQTADGAAQLASGLAQATQSIPTYSDSDMTTLSAVAAQPVVAVQKAPPTGIGTLPLYAVLALWLGGMATALARRAVPSRMLLTTTPSALIALRSAGIVALIGAAQGVVVAGAAQFGLGLRPDVWLGYALAAAFVGAVFGVLNQALAAAFGGVGRLVALVVGIVALTAGLSSTIPAALSSVAASLPTAPALAMLRAAANGEAGTAFGASGPLLVYAVGALALTLAAVAARRSVRLPKVADGRAVAA</sequence>
<feature type="transmembrane region" description="Helical" evidence="5">
    <location>
        <begin position="548"/>
        <end position="570"/>
    </location>
</feature>
<dbReference type="InterPro" id="IPR051328">
    <property type="entry name" value="T7SS_ABC-Transporter"/>
</dbReference>
<evidence type="ECO:0000256" key="5">
    <source>
        <dbReference type="SAM" id="Phobius"/>
    </source>
</evidence>
<proteinExistence type="predicted"/>
<dbReference type="Gene3D" id="3.40.1710.10">
    <property type="entry name" value="abc type-2 transporter like domain"/>
    <property type="match status" value="1"/>
</dbReference>